<keyword evidence="4" id="KW-1185">Reference proteome</keyword>
<evidence type="ECO:0000313" key="3">
    <source>
        <dbReference type="EMBL" id="BBO31094.1"/>
    </source>
</evidence>
<keyword evidence="1" id="KW-1133">Transmembrane helix</keyword>
<accession>A0A5K7X363</accession>
<sequence length="258" mass="28837">MPNWFVTMAGTELGPLTDAQLRQLASQGKLGREDHIRKEGIAAATTAGNIQGLFLPPNPPPPPIVLPEKAGTFSEWYGEHAGRWEVPFQVLAWIFYGFLWIPAWWGWALWNHQELMLQTKGKRVLGLVAAGFAVLLVFAAAGRANRPPRAATPMTSSPVNESRITPEMSAQAELLRQQVASSPTAQMTVDQFRQEILGRDFIPKQSFYEKYGRPIRMFTVADDTYLTYKCREGFVTVKCPAGPFQYQDDIAPVAVDER</sequence>
<reference evidence="4" key="1">
    <citation type="submission" date="2019-10" db="EMBL/GenBank/DDBJ databases">
        <title>Lacipirellula parvula gen. nov., sp. nov., representing a lineage of planctomycetes widespread in freshwater anoxic habitats, and description of the family Lacipirellulaceae.</title>
        <authorList>
            <person name="Dedysh S.N."/>
            <person name="Kulichevskaya I.S."/>
            <person name="Beletsky A.V."/>
            <person name="Rakitin A.L."/>
            <person name="Mardanov A.V."/>
            <person name="Ivanova A.A."/>
            <person name="Saltykova V.X."/>
            <person name="Rijpstra W.I.C."/>
            <person name="Sinninghe Damste J.S."/>
            <person name="Ravin N.V."/>
        </authorList>
    </citation>
    <scope>NUCLEOTIDE SEQUENCE [LARGE SCALE GENOMIC DNA]</scope>
    <source>
        <strain evidence="4">PX69</strain>
    </source>
</reference>
<dbReference type="EMBL" id="AP021861">
    <property type="protein sequence ID" value="BBO31094.1"/>
    <property type="molecule type" value="Genomic_DNA"/>
</dbReference>
<feature type="transmembrane region" description="Helical" evidence="1">
    <location>
        <begin position="124"/>
        <end position="142"/>
    </location>
</feature>
<proteinExistence type="predicted"/>
<name>A0A5K7X363_9BACT</name>
<evidence type="ECO:0000313" key="4">
    <source>
        <dbReference type="Proteomes" id="UP000326837"/>
    </source>
</evidence>
<gene>
    <name evidence="3" type="ORF">PLANPX_0706</name>
</gene>
<dbReference type="AlphaFoldDB" id="A0A5K7X363"/>
<dbReference type="KEGG" id="lpav:PLANPX_0706"/>
<evidence type="ECO:0000259" key="2">
    <source>
        <dbReference type="Pfam" id="PF14237"/>
    </source>
</evidence>
<keyword evidence="1" id="KW-0812">Transmembrane</keyword>
<dbReference type="Proteomes" id="UP000326837">
    <property type="component" value="Chromosome"/>
</dbReference>
<dbReference type="Pfam" id="PF14237">
    <property type="entry name" value="GYF_2"/>
    <property type="match status" value="1"/>
</dbReference>
<feature type="domain" description="GYF" evidence="2">
    <location>
        <begin position="4"/>
        <end position="53"/>
    </location>
</feature>
<evidence type="ECO:0000256" key="1">
    <source>
        <dbReference type="SAM" id="Phobius"/>
    </source>
</evidence>
<organism evidence="3 4">
    <name type="scientific">Lacipirellula parvula</name>
    <dbReference type="NCBI Taxonomy" id="2650471"/>
    <lineage>
        <taxon>Bacteria</taxon>
        <taxon>Pseudomonadati</taxon>
        <taxon>Planctomycetota</taxon>
        <taxon>Planctomycetia</taxon>
        <taxon>Pirellulales</taxon>
        <taxon>Lacipirellulaceae</taxon>
        <taxon>Lacipirellula</taxon>
    </lineage>
</organism>
<protein>
    <recommendedName>
        <fullName evidence="2">GYF domain-containing protein</fullName>
    </recommendedName>
</protein>
<dbReference type="RefSeq" id="WP_152097295.1">
    <property type="nucleotide sequence ID" value="NZ_AP021861.1"/>
</dbReference>
<keyword evidence="1" id="KW-0472">Membrane</keyword>
<feature type="transmembrane region" description="Helical" evidence="1">
    <location>
        <begin position="90"/>
        <end position="112"/>
    </location>
</feature>
<dbReference type="InterPro" id="IPR025640">
    <property type="entry name" value="GYF_2"/>
</dbReference>